<evidence type="ECO:0000313" key="2">
    <source>
        <dbReference type="Proteomes" id="UP000321393"/>
    </source>
</evidence>
<evidence type="ECO:0000313" key="1">
    <source>
        <dbReference type="EMBL" id="KAA0063251.1"/>
    </source>
</evidence>
<comment type="caution">
    <text evidence="1">The sequence shown here is derived from an EMBL/GenBank/DDBJ whole genome shotgun (WGS) entry which is preliminary data.</text>
</comment>
<dbReference type="STRING" id="1194695.A0A5A7VC17"/>
<reference evidence="1 2" key="1">
    <citation type="submission" date="2019-08" db="EMBL/GenBank/DDBJ databases">
        <title>Draft genome sequences of two oriental melons (Cucumis melo L. var makuwa).</title>
        <authorList>
            <person name="Kwon S.-Y."/>
        </authorList>
    </citation>
    <scope>NUCLEOTIDE SEQUENCE [LARGE SCALE GENOMIC DNA]</scope>
    <source>
        <strain evidence="2">cv. SW 3</strain>
        <tissue evidence="1">Leaf</tissue>
    </source>
</reference>
<dbReference type="AlphaFoldDB" id="A0A5A7VC17"/>
<sequence>MKKEFEISDMGLIHYFLEIEDDIGEAVDPSLYRSLVGNLIDWGGNVDDHKSTSGYAFGMGLGVFSWTSKKQSVVALSTTEAEYISLVAAGCQALWLKINVGRIESKEAFPTPCGTALRTTSGMPLPTPKKTLAKETSGMPLSRWTLCRRTSRRPECLF</sequence>
<proteinExistence type="predicted"/>
<dbReference type="CDD" id="cd09272">
    <property type="entry name" value="RNase_HI_RT_Ty1"/>
    <property type="match status" value="1"/>
</dbReference>
<dbReference type="EMBL" id="SSTE01002875">
    <property type="protein sequence ID" value="KAA0063251.1"/>
    <property type="molecule type" value="Genomic_DNA"/>
</dbReference>
<dbReference type="PANTHER" id="PTHR11439">
    <property type="entry name" value="GAG-POL-RELATED RETROTRANSPOSON"/>
    <property type="match status" value="1"/>
</dbReference>
<name>A0A5A7VC17_CUCMM</name>
<organism evidence="1 2">
    <name type="scientific">Cucumis melo var. makuwa</name>
    <name type="common">Oriental melon</name>
    <dbReference type="NCBI Taxonomy" id="1194695"/>
    <lineage>
        <taxon>Eukaryota</taxon>
        <taxon>Viridiplantae</taxon>
        <taxon>Streptophyta</taxon>
        <taxon>Embryophyta</taxon>
        <taxon>Tracheophyta</taxon>
        <taxon>Spermatophyta</taxon>
        <taxon>Magnoliopsida</taxon>
        <taxon>eudicotyledons</taxon>
        <taxon>Gunneridae</taxon>
        <taxon>Pentapetalae</taxon>
        <taxon>rosids</taxon>
        <taxon>fabids</taxon>
        <taxon>Cucurbitales</taxon>
        <taxon>Cucurbitaceae</taxon>
        <taxon>Benincaseae</taxon>
        <taxon>Cucumis</taxon>
    </lineage>
</organism>
<gene>
    <name evidence="1" type="ORF">E6C27_scaffold205G00670</name>
</gene>
<accession>A0A5A7VC17</accession>
<protein>
    <submittedName>
        <fullName evidence="1">Mitochondrial protein</fullName>
    </submittedName>
</protein>
<dbReference type="OrthoDB" id="3943081at2759"/>
<dbReference type="PANTHER" id="PTHR11439:SF483">
    <property type="entry name" value="PEPTIDE SYNTHASE GLIP-LIKE, PUTATIVE (AFU_ORTHOLOGUE AFUA_3G12920)-RELATED"/>
    <property type="match status" value="1"/>
</dbReference>
<dbReference type="Proteomes" id="UP000321393">
    <property type="component" value="Unassembled WGS sequence"/>
</dbReference>